<dbReference type="AlphaFoldDB" id="G4VI94"/>
<keyword evidence="1" id="KW-1185">Reference proteome</keyword>
<dbReference type="GeneID" id="8351894"/>
<evidence type="ECO:0000313" key="2">
    <source>
        <dbReference type="WBParaSite" id="Smp_143160.1"/>
    </source>
</evidence>
<reference evidence="2" key="2">
    <citation type="submission" date="2018-12" db="UniProtKB">
        <authorList>
            <consortium name="WormBaseParasite"/>
        </authorList>
    </citation>
    <scope>IDENTIFICATION</scope>
    <source>
        <strain evidence="2">Puerto Rican</strain>
    </source>
</reference>
<name>G4VI94_SCHMA</name>
<accession>G4VI94</accession>
<reference evidence="1" key="1">
    <citation type="journal article" date="2012" name="PLoS Negl. Trop. Dis.">
        <title>A systematically improved high quality genome and transcriptome of the human blood fluke Schistosoma mansoni.</title>
        <authorList>
            <person name="Protasio A.V."/>
            <person name="Tsai I.J."/>
            <person name="Babbage A."/>
            <person name="Nichol S."/>
            <person name="Hunt M."/>
            <person name="Aslett M.A."/>
            <person name="De Silva N."/>
            <person name="Velarde G.S."/>
            <person name="Anderson T.J."/>
            <person name="Clark R.C."/>
            <person name="Davidson C."/>
            <person name="Dillon G.P."/>
            <person name="Holroyd N.E."/>
            <person name="LoVerde P.T."/>
            <person name="Lloyd C."/>
            <person name="McQuillan J."/>
            <person name="Oliveira G."/>
            <person name="Otto T.D."/>
            <person name="Parker-Manuel S.J."/>
            <person name="Quail M.A."/>
            <person name="Wilson R.A."/>
            <person name="Zerlotini A."/>
            <person name="Dunne D.W."/>
            <person name="Berriman M."/>
        </authorList>
    </citation>
    <scope>NUCLEOTIDE SEQUENCE [LARGE SCALE GENOMIC DNA]</scope>
    <source>
        <strain evidence="1">Puerto Rican</strain>
    </source>
</reference>
<sequence length="64" mass="7361">MKRKINPEHLESTLLARKLSIIGDEFDKELMNIKIFNMESCSQNRLIGELPGVLINQSYEQGII</sequence>
<dbReference type="WBParaSite" id="Smp_143160.1">
    <property type="protein sequence ID" value="Smp_143160.1"/>
    <property type="gene ID" value="Smp_143160"/>
</dbReference>
<dbReference type="Proteomes" id="UP000008854">
    <property type="component" value="Unassembled WGS sequence"/>
</dbReference>
<dbReference type="CTD" id="8351894"/>
<organism evidence="1 2">
    <name type="scientific">Schistosoma mansoni</name>
    <name type="common">Blood fluke</name>
    <dbReference type="NCBI Taxonomy" id="6183"/>
    <lineage>
        <taxon>Eukaryota</taxon>
        <taxon>Metazoa</taxon>
        <taxon>Spiralia</taxon>
        <taxon>Lophotrochozoa</taxon>
        <taxon>Platyhelminthes</taxon>
        <taxon>Trematoda</taxon>
        <taxon>Digenea</taxon>
        <taxon>Strigeidida</taxon>
        <taxon>Schistosomatoidea</taxon>
        <taxon>Schistosomatidae</taxon>
        <taxon>Schistosoma</taxon>
    </lineage>
</organism>
<protein>
    <submittedName>
        <fullName evidence="2">Ribosome-binding factor A</fullName>
    </submittedName>
</protein>
<evidence type="ECO:0000313" key="1">
    <source>
        <dbReference type="Proteomes" id="UP000008854"/>
    </source>
</evidence>
<dbReference type="HOGENOM" id="CLU_2870378_0_0_1"/>
<proteinExistence type="predicted"/>
<dbReference type="InParanoid" id="G4VI94"/>
<dbReference type="KEGG" id="smm:Smp_143160"/>
<dbReference type="RefSeq" id="XP_018651751.1">
    <property type="nucleotide sequence ID" value="XM_018796628.1"/>
</dbReference>
<dbReference type="OrthoDB" id="6285410at2759"/>